<comment type="caution">
    <text evidence="1">The sequence shown here is derived from an EMBL/GenBank/DDBJ whole genome shotgun (WGS) entry which is preliminary data.</text>
</comment>
<reference evidence="1 2" key="1">
    <citation type="journal article" date="2021" name="Appl. Environ. Microbiol.">
        <title>Genetic linkage and physical mapping for an oyster mushroom Pleurotus cornucopiae and QTL analysis for the trait cap color.</title>
        <authorList>
            <person name="Zhang Y."/>
            <person name="Gao W."/>
            <person name="Sonnenberg A."/>
            <person name="Chen Q."/>
            <person name="Zhang J."/>
            <person name="Huang C."/>
        </authorList>
    </citation>
    <scope>NUCLEOTIDE SEQUENCE [LARGE SCALE GENOMIC DNA]</scope>
    <source>
        <strain evidence="1">CCMSSC00406</strain>
    </source>
</reference>
<sequence length="176" mass="19633">MTHSTPLPSSSTLHSSQIAEPVITQVNAESTTSLPALETDDDDLLSDTSITRLQCFRLLRKCAYHFLGKKFNKESIFEPPNTSTTSQTVDPSLTTAIDTVPTILPSRFVKIDRTNKDYDPELCLHPPHGLTTCLRHNLTHAEHYALQESGLTLDDVDDMNTHELQEYLQALDTPSL</sequence>
<proteinExistence type="predicted"/>
<accession>A0ACB7IQ03</accession>
<gene>
    <name evidence="1" type="ORF">CCMSSC00406_0006607</name>
</gene>
<feature type="unsure residue" description="D or N" evidence="1">
    <location>
        <position position="112"/>
    </location>
</feature>
<organism evidence="1 2">
    <name type="scientific">Pleurotus cornucopiae</name>
    <name type="common">Cornucopia mushroom</name>
    <dbReference type="NCBI Taxonomy" id="5321"/>
    <lineage>
        <taxon>Eukaryota</taxon>
        <taxon>Fungi</taxon>
        <taxon>Dikarya</taxon>
        <taxon>Basidiomycota</taxon>
        <taxon>Agaricomycotina</taxon>
        <taxon>Agaricomycetes</taxon>
        <taxon>Agaricomycetidae</taxon>
        <taxon>Agaricales</taxon>
        <taxon>Pleurotineae</taxon>
        <taxon>Pleurotaceae</taxon>
        <taxon>Pleurotus</taxon>
    </lineage>
</organism>
<dbReference type="EMBL" id="WQMT02000007">
    <property type="protein sequence ID" value="KAG9220342.1"/>
    <property type="molecule type" value="Genomic_DNA"/>
</dbReference>
<dbReference type="Proteomes" id="UP000824881">
    <property type="component" value="Unassembled WGS sequence"/>
</dbReference>
<name>A0ACB7IQ03_PLECO</name>
<evidence type="ECO:0000313" key="1">
    <source>
        <dbReference type="EMBL" id="KAG9220342.1"/>
    </source>
</evidence>
<protein>
    <submittedName>
        <fullName evidence="1">Uncharacterized protein</fullName>
    </submittedName>
</protein>
<evidence type="ECO:0000313" key="2">
    <source>
        <dbReference type="Proteomes" id="UP000824881"/>
    </source>
</evidence>
<keyword evidence="2" id="KW-1185">Reference proteome</keyword>